<feature type="transmembrane region" description="Helical" evidence="1">
    <location>
        <begin position="193"/>
        <end position="214"/>
    </location>
</feature>
<dbReference type="VEuPathDB" id="TriTrypDB:TcCL_NonESM02366"/>
<evidence type="ECO:0000256" key="1">
    <source>
        <dbReference type="SAM" id="Phobius"/>
    </source>
</evidence>
<dbReference type="EMBL" id="PRFA01000020">
    <property type="protein sequence ID" value="PWU95863.1"/>
    <property type="molecule type" value="Genomic_DNA"/>
</dbReference>
<feature type="transmembrane region" description="Helical" evidence="1">
    <location>
        <begin position="348"/>
        <end position="365"/>
    </location>
</feature>
<dbReference type="VEuPathDB" id="TriTrypDB:TcYC6_0049250"/>
<dbReference type="VEuPathDB" id="TriTrypDB:C4B63_20g60"/>
<dbReference type="VEuPathDB" id="TriTrypDB:TcCLB.504055.50"/>
<protein>
    <submittedName>
        <fullName evidence="2">Uncharacterized protein</fullName>
    </submittedName>
</protein>
<evidence type="ECO:0000313" key="3">
    <source>
        <dbReference type="Proteomes" id="UP000246121"/>
    </source>
</evidence>
<feature type="transmembrane region" description="Helical" evidence="1">
    <location>
        <begin position="479"/>
        <end position="503"/>
    </location>
</feature>
<feature type="transmembrane region" description="Helical" evidence="1">
    <location>
        <begin position="255"/>
        <end position="273"/>
    </location>
</feature>
<comment type="caution">
    <text evidence="2">The sequence shown here is derived from an EMBL/GenBank/DDBJ whole genome shotgun (WGS) entry which is preliminary data.</text>
</comment>
<dbReference type="AlphaFoldDB" id="A0A2V2VNF6"/>
<sequence length="877" mass="99061">MGEGESCGSLLPQMPSLRHGFKLLRTALWYICFPEEVTVYIDPIIRFIFTVYHLPPIALVLALTHSGLERIVWVLIVPVAQQMEKQPYDSSCMTTFMLGMYHIFLLILPYSTLGVAVATLGHKVLHCFLETMVDAHSTHQGKDYPLFAARLRFIMQDRQRYYIFLVVLFLLVSVALSGLHTDLLVAWPAREPWVVTGAWCIIALQVSFVWGSAISHPELPPHPFIWRRIVGIGDGEFARFFCGTWWKSYIHYMRYIAIEMVALIAFVALFFRGPLYVLSSSVELVMYLNMPHLVGHTVVSISASIINIQCSLNWLRRHSDAVLPVIFIASPFQLLLFRAMFYFHHHRMTVLLLIGVNVLFIQRVIDLVREFDVTEAGSVYWKYVDKDEPIPPYLSVILENAYETKSSHIDVASLDYLIDIKAMKIHRDGEEVDLERKQITEYGNAHSFIWDGRFYAYTVPRMISVQSSRHFGGKHFRRVYVLLRMITSCCLMAFTALVMGLLFQAAFPQLHPLPVRVSVSADGNALTVDHIVLRMHLLSGRADVTPTLPIASSAMGSASAAFKWHNATSLGEDWYSSLCARTFHDISIWEISLLALASYLSNDDEVKEMLDFMSMHMGSDWVVRERHGTDCISIDSSTQPTGWDGYYDFYSAKHDLSIIAVSGTDMTSFRDFLIDVNVFFEVVLYHLLSNIIPGAVILPSELIADLIRLASLPAAKNREVETWKALISSRNTNLRVCENNNYRRDFFADVYNHLAFVGSRPNPPKHVLLTGHSLGGAVASVIGSRMGIHAVGFSAPGISLSRKKFGIDLESIHKFVTRVISSHDIFPMIGGSGGEEHHVECLAKTRELCHAMEFLVGTLWRSCGSIRARYPSIHSVV</sequence>
<dbReference type="VEuPathDB" id="TriTrypDB:TcBrA4_0122290"/>
<dbReference type="VEuPathDB" id="TriTrypDB:C3747_25g177"/>
<dbReference type="VEuPathDB" id="TriTrypDB:TCDM_03537"/>
<dbReference type="InterPro" id="IPR029058">
    <property type="entry name" value="AB_hydrolase_fold"/>
</dbReference>
<dbReference type="CDD" id="cd00741">
    <property type="entry name" value="Lipase"/>
    <property type="match status" value="1"/>
</dbReference>
<name>A0A2V2VNF6_TRYCR</name>
<feature type="transmembrane region" description="Helical" evidence="1">
    <location>
        <begin position="100"/>
        <end position="120"/>
    </location>
</feature>
<reference evidence="2 3" key="1">
    <citation type="journal article" date="2018" name="Microb. Genom.">
        <title>Expanding an expanded genome: long-read sequencing of Trypanosoma cruzi.</title>
        <authorList>
            <person name="Berna L."/>
            <person name="Rodriguez M."/>
            <person name="Chiribao M.L."/>
            <person name="Parodi-Talice A."/>
            <person name="Pita S."/>
            <person name="Rijo G."/>
            <person name="Alvarez-Valin F."/>
            <person name="Robello C."/>
        </authorList>
    </citation>
    <scope>NUCLEOTIDE SEQUENCE [LARGE SCALE GENOMIC DNA]</scope>
    <source>
        <strain evidence="2 3">Dm28c</strain>
    </source>
</reference>
<dbReference type="VEuPathDB" id="TriTrypDB:BCY84_19058"/>
<dbReference type="VEuPathDB" id="TriTrypDB:TCSYLVIO_003946"/>
<keyword evidence="1" id="KW-1133">Transmembrane helix</keyword>
<dbReference type="Proteomes" id="UP000246121">
    <property type="component" value="Unassembled WGS sequence"/>
</dbReference>
<dbReference type="VEuPathDB" id="TriTrypDB:TcG_01939"/>
<dbReference type="VEuPathDB" id="TriTrypDB:ECC02_007125"/>
<dbReference type="SUPFAM" id="SSF53474">
    <property type="entry name" value="alpha/beta-Hydrolases"/>
    <property type="match status" value="1"/>
</dbReference>
<proteinExistence type="predicted"/>
<dbReference type="VEuPathDB" id="TriTrypDB:Tc_MARK_2642"/>
<gene>
    <name evidence="2" type="ORF">C4B63_20g60</name>
</gene>
<keyword evidence="1" id="KW-0472">Membrane</keyword>
<dbReference type="Gene3D" id="3.40.50.1820">
    <property type="entry name" value="alpha/beta hydrolase"/>
    <property type="match status" value="1"/>
</dbReference>
<dbReference type="VEuPathDB" id="TriTrypDB:TcCLB.506435.280"/>
<feature type="transmembrane region" description="Helical" evidence="1">
    <location>
        <begin position="293"/>
        <end position="315"/>
    </location>
</feature>
<evidence type="ECO:0000313" key="2">
    <source>
        <dbReference type="EMBL" id="PWU95863.1"/>
    </source>
</evidence>
<feature type="transmembrane region" description="Helical" evidence="1">
    <location>
        <begin position="322"/>
        <end position="342"/>
    </location>
</feature>
<accession>A0A2V2VNF6</accession>
<keyword evidence="1" id="KW-0812">Transmembrane</keyword>
<feature type="transmembrane region" description="Helical" evidence="1">
    <location>
        <begin position="161"/>
        <end position="181"/>
    </location>
</feature>
<organism evidence="2 3">
    <name type="scientific">Trypanosoma cruzi</name>
    <dbReference type="NCBI Taxonomy" id="5693"/>
    <lineage>
        <taxon>Eukaryota</taxon>
        <taxon>Discoba</taxon>
        <taxon>Euglenozoa</taxon>
        <taxon>Kinetoplastea</taxon>
        <taxon>Metakinetoplastina</taxon>
        <taxon>Trypanosomatida</taxon>
        <taxon>Trypanosomatidae</taxon>
        <taxon>Trypanosoma</taxon>
        <taxon>Schizotrypanum</taxon>
    </lineage>
</organism>